<keyword evidence="3 5" id="KW-0238">DNA-binding</keyword>
<evidence type="ECO:0000256" key="3">
    <source>
        <dbReference type="ARBA" id="ARBA00023125"/>
    </source>
</evidence>
<dbReference type="EMBL" id="JBDJPC010000002">
    <property type="protein sequence ID" value="KAL1513300.1"/>
    <property type="molecule type" value="Genomic_DNA"/>
</dbReference>
<sequence>MPKPPGAHHSPLRAHRKMTITSLSPDITIIKEEKLTPSPHMLDHAYVTPRNQMMNHTPSTAPTVKRKLNMEAPNYNVVPFSHKHEFKTPQPKRQKKQSTSSSSSSLLRKPRYDTSLSLLTKKFSELLEKSPNGVVDLNKASVDLQVQKRRIYDITNVLEGIGLLEKKSKNNIQWKGGTDSSIFYNLKKKLKVLEDRENLLDKQLVMAEKELRKLGQDKYGYVSYNDLRSIPKMKHKTVMAIKAPPNTQLSVPTGEEVDSSNRYTIRMKSNDGPIEVFLCPQPSSPVRSSTRSIPTTIDPLFKDIGLSPGLGLLDLVNSPPVPQLDSPVSSNCHRPISSQVCRSLSFNNDNNGTNSEQVLSNGVDQLHGATTSSQESNCGGATDPLSFGGSLPSVVQLDPRLESPREENALGGLRTPFRVAALFGDSPLGGLRGLGGGSATSSNSNGMDPFFCLEPFVPLEPLMQPEYNFSLDTSEGLADLFDYDLVNF</sequence>
<organism evidence="8 9">
    <name type="scientific">Hypothenemus hampei</name>
    <name type="common">Coffee berry borer</name>
    <dbReference type="NCBI Taxonomy" id="57062"/>
    <lineage>
        <taxon>Eukaryota</taxon>
        <taxon>Metazoa</taxon>
        <taxon>Ecdysozoa</taxon>
        <taxon>Arthropoda</taxon>
        <taxon>Hexapoda</taxon>
        <taxon>Insecta</taxon>
        <taxon>Pterygota</taxon>
        <taxon>Neoptera</taxon>
        <taxon>Endopterygota</taxon>
        <taxon>Coleoptera</taxon>
        <taxon>Polyphaga</taxon>
        <taxon>Cucujiformia</taxon>
        <taxon>Curculionidae</taxon>
        <taxon>Scolytinae</taxon>
        <taxon>Hypothenemus</taxon>
    </lineage>
</organism>
<dbReference type="SUPFAM" id="SSF144074">
    <property type="entry name" value="E2F-DP heterodimerization region"/>
    <property type="match status" value="1"/>
</dbReference>
<comment type="subcellular location">
    <subcellularLocation>
        <location evidence="5">Nucleus</location>
    </subcellularLocation>
</comment>
<keyword evidence="5" id="KW-0539">Nucleus</keyword>
<dbReference type="AlphaFoldDB" id="A0ABD1F6T5"/>
<keyword evidence="2 5" id="KW-0805">Transcription regulation</keyword>
<dbReference type="InterPro" id="IPR015633">
    <property type="entry name" value="E2F"/>
</dbReference>
<proteinExistence type="inferred from homology"/>
<name>A0ABD1F6T5_HYPHA</name>
<dbReference type="GO" id="GO:0005634">
    <property type="term" value="C:nucleus"/>
    <property type="evidence" value="ECO:0007669"/>
    <property type="project" value="UniProtKB-SubCell"/>
</dbReference>
<dbReference type="Proteomes" id="UP001566132">
    <property type="component" value="Unassembled WGS sequence"/>
</dbReference>
<dbReference type="Pfam" id="PF02319">
    <property type="entry name" value="WHD_E2F_TDP"/>
    <property type="match status" value="1"/>
</dbReference>
<comment type="similarity">
    <text evidence="1 5">Belongs to the E2F/DP family.</text>
</comment>
<protein>
    <recommendedName>
        <fullName evidence="7">E2F/DP family winged-helix DNA-binding domain-containing protein</fullName>
    </recommendedName>
</protein>
<dbReference type="InterPro" id="IPR032198">
    <property type="entry name" value="E2F_CC-MB"/>
</dbReference>
<dbReference type="GO" id="GO:0003677">
    <property type="term" value="F:DNA binding"/>
    <property type="evidence" value="ECO:0007669"/>
    <property type="project" value="UniProtKB-KW"/>
</dbReference>
<dbReference type="SUPFAM" id="SSF46785">
    <property type="entry name" value="Winged helix' DNA-binding domain"/>
    <property type="match status" value="1"/>
</dbReference>
<reference evidence="8 9" key="1">
    <citation type="submission" date="2024-05" db="EMBL/GenBank/DDBJ databases">
        <title>Genetic variation in Jamaican populations of the coffee berry borer (Hypothenemus hampei).</title>
        <authorList>
            <person name="Errbii M."/>
            <person name="Myrie A."/>
        </authorList>
    </citation>
    <scope>NUCLEOTIDE SEQUENCE [LARGE SCALE GENOMIC DNA]</scope>
    <source>
        <strain evidence="8">JA-Hopewell-2020-01-JO</strain>
        <tissue evidence="8">Whole body</tissue>
    </source>
</reference>
<dbReference type="InterPro" id="IPR003316">
    <property type="entry name" value="E2F_WHTH_DNA-bd_dom"/>
</dbReference>
<dbReference type="CDD" id="cd14660">
    <property type="entry name" value="E2F_DD"/>
    <property type="match status" value="1"/>
</dbReference>
<dbReference type="SMART" id="SM01372">
    <property type="entry name" value="E2F_TDP"/>
    <property type="match status" value="1"/>
</dbReference>
<feature type="compositionally biased region" description="Low complexity" evidence="6">
    <location>
        <begin position="97"/>
        <end position="107"/>
    </location>
</feature>
<evidence type="ECO:0000256" key="6">
    <source>
        <dbReference type="SAM" id="MobiDB-lite"/>
    </source>
</evidence>
<dbReference type="PANTHER" id="PTHR12081">
    <property type="entry name" value="TRANSCRIPTION FACTOR E2F"/>
    <property type="match status" value="1"/>
</dbReference>
<evidence type="ECO:0000313" key="8">
    <source>
        <dbReference type="EMBL" id="KAL1513300.1"/>
    </source>
</evidence>
<evidence type="ECO:0000256" key="1">
    <source>
        <dbReference type="ARBA" id="ARBA00010940"/>
    </source>
</evidence>
<evidence type="ECO:0000313" key="9">
    <source>
        <dbReference type="Proteomes" id="UP001566132"/>
    </source>
</evidence>
<keyword evidence="4 5" id="KW-0804">Transcription</keyword>
<evidence type="ECO:0000259" key="7">
    <source>
        <dbReference type="SMART" id="SM01372"/>
    </source>
</evidence>
<dbReference type="PANTHER" id="PTHR12081:SF18">
    <property type="entry name" value="TRANSCRIPTION FACTOR E2F2-RELATED"/>
    <property type="match status" value="1"/>
</dbReference>
<evidence type="ECO:0000256" key="2">
    <source>
        <dbReference type="ARBA" id="ARBA00023015"/>
    </source>
</evidence>
<dbReference type="InterPro" id="IPR036390">
    <property type="entry name" value="WH_DNA-bd_sf"/>
</dbReference>
<accession>A0ABD1F6T5</accession>
<feature type="region of interest" description="Disordered" evidence="6">
    <location>
        <begin position="85"/>
        <end position="108"/>
    </location>
</feature>
<evidence type="ECO:0000256" key="4">
    <source>
        <dbReference type="ARBA" id="ARBA00023163"/>
    </source>
</evidence>
<keyword evidence="9" id="KW-1185">Reference proteome</keyword>
<dbReference type="InterPro" id="IPR036388">
    <property type="entry name" value="WH-like_DNA-bd_sf"/>
</dbReference>
<evidence type="ECO:0000256" key="5">
    <source>
        <dbReference type="RuleBase" id="RU003796"/>
    </source>
</evidence>
<dbReference type="Gene3D" id="1.10.10.10">
    <property type="entry name" value="Winged helix-like DNA-binding domain superfamily/Winged helix DNA-binding domain"/>
    <property type="match status" value="1"/>
</dbReference>
<dbReference type="InterPro" id="IPR037241">
    <property type="entry name" value="E2F-DP_heterodim"/>
</dbReference>
<feature type="domain" description="E2F/DP family winged-helix DNA-binding" evidence="7">
    <location>
        <begin position="111"/>
        <end position="176"/>
    </location>
</feature>
<comment type="caution">
    <text evidence="8">The sequence shown here is derived from an EMBL/GenBank/DDBJ whole genome shotgun (WGS) entry which is preliminary data.</text>
</comment>
<gene>
    <name evidence="8" type="ORF">ABEB36_002724</name>
</gene>
<dbReference type="Gene3D" id="6.10.250.540">
    <property type="match status" value="1"/>
</dbReference>
<dbReference type="Pfam" id="PF16421">
    <property type="entry name" value="E2F_CC-MB"/>
    <property type="match status" value="1"/>
</dbReference>
<dbReference type="FunFam" id="1.10.10.10:FF:000008">
    <property type="entry name" value="E2F transcription factor 1"/>
    <property type="match status" value="1"/>
</dbReference>